<sequence>MKNRKSVLAWPYVFWIILFTILPLLIIVLFSFTEKTEMGSISMVFTLDNYRKFFQPLYLNVLKRSVILAVVSTVMCLIVGYPMAYIMSRAPRKKRNLMATLFVLPLWTNFLLRTYAWMGLLREQGLVNEFLRAIGLIERPLQLLYNNGAVVMGMVYNFLPFMVLPIYSVLVKLDDSLLEAAHDLGANDVKVFQKVIFPLSLPGVATGIYMVFMPAVSTFVLSDLLGGSHTILLGNLIENQFRNARNWQFGSAISVIMLLFIIVTMGYFAKDGDHERGNGLW</sequence>
<comment type="similarity">
    <text evidence="2">Belongs to the binding-protein-dependent transport system permease family. CysTW subfamily.</text>
</comment>
<dbReference type="eggNOG" id="COG1176">
    <property type="taxonomic scope" value="Bacteria"/>
</dbReference>
<dbReference type="KEGG" id="faa:HMPREF0389_00719"/>
<protein>
    <submittedName>
        <fullName evidence="10">ABC transporter, permease protein</fullName>
    </submittedName>
</protein>
<dbReference type="PROSITE" id="PS50928">
    <property type="entry name" value="ABC_TM1"/>
    <property type="match status" value="1"/>
</dbReference>
<evidence type="ECO:0000313" key="10">
    <source>
        <dbReference type="EMBL" id="EFE28799.1"/>
    </source>
</evidence>
<dbReference type="Proteomes" id="UP000007468">
    <property type="component" value="Chromosome"/>
</dbReference>
<feature type="transmembrane region" description="Helical" evidence="8">
    <location>
        <begin position="149"/>
        <end position="170"/>
    </location>
</feature>
<feature type="transmembrane region" description="Helical" evidence="8">
    <location>
        <begin position="249"/>
        <end position="269"/>
    </location>
</feature>
<dbReference type="EMBL" id="CP002390">
    <property type="protein sequence ID" value="EFE28799.1"/>
    <property type="molecule type" value="Genomic_DNA"/>
</dbReference>
<reference evidence="11" key="1">
    <citation type="submission" date="2010-12" db="EMBL/GenBank/DDBJ databases">
        <title>The genome sequence of Filifactor alocis strain ATCC 35896.</title>
        <authorList>
            <consortium name="The Broad Institute Genome Sequencing Platform"/>
            <person name="Ward D."/>
            <person name="Earl A."/>
            <person name="Feldgarden M."/>
            <person name="Young S.K."/>
            <person name="Gargeya S."/>
            <person name="Zeng Q."/>
            <person name="Alvarado L."/>
            <person name="Berlin A."/>
            <person name="Bochicchio J."/>
            <person name="Chapman S.B."/>
            <person name="Chen Z."/>
            <person name="Freedman E."/>
            <person name="Gellesch M."/>
            <person name="Goldberg J."/>
            <person name="Griggs A."/>
            <person name="Gujja S."/>
            <person name="Heilman E."/>
            <person name="Heiman D."/>
            <person name="Howarth C."/>
            <person name="Mehta T."/>
            <person name="Neiman D."/>
            <person name="Pearson M."/>
            <person name="Roberts A."/>
            <person name="Saif S."/>
            <person name="Shea T."/>
            <person name="Shenoy N."/>
            <person name="Sisk P."/>
            <person name="Stolte C."/>
            <person name="Sykes S."/>
            <person name="White J."/>
            <person name="Yandava C."/>
            <person name="Izard J."/>
            <person name="Blanton J.M."/>
            <person name="Baranova O.V."/>
            <person name="Tanner A.C."/>
            <person name="Dewhirst F.E."/>
            <person name="Haas B."/>
            <person name="Nusbaum C."/>
            <person name="Birren B."/>
        </authorList>
    </citation>
    <scope>NUCLEOTIDE SEQUENCE [LARGE SCALE GENOMIC DNA]</scope>
    <source>
        <strain evidence="11">ATCC 35896 / D40 B5</strain>
    </source>
</reference>
<keyword evidence="7 8" id="KW-0472">Membrane</keyword>
<evidence type="ECO:0000256" key="7">
    <source>
        <dbReference type="ARBA" id="ARBA00023136"/>
    </source>
</evidence>
<dbReference type="InterPro" id="IPR035906">
    <property type="entry name" value="MetI-like_sf"/>
</dbReference>
<dbReference type="AlphaFoldDB" id="D6GPU6"/>
<comment type="subcellular location">
    <subcellularLocation>
        <location evidence="1 8">Cell membrane</location>
        <topology evidence="1 8">Multi-pass membrane protein</topology>
    </subcellularLocation>
</comment>
<dbReference type="PANTHER" id="PTHR42929">
    <property type="entry name" value="INNER MEMBRANE ABC TRANSPORTER PERMEASE PROTEIN YDCU-RELATED-RELATED"/>
    <property type="match status" value="1"/>
</dbReference>
<evidence type="ECO:0000256" key="6">
    <source>
        <dbReference type="ARBA" id="ARBA00022989"/>
    </source>
</evidence>
<keyword evidence="6 8" id="KW-1133">Transmembrane helix</keyword>
<evidence type="ECO:0000259" key="9">
    <source>
        <dbReference type="PROSITE" id="PS50928"/>
    </source>
</evidence>
<name>D6GPU6_FILAD</name>
<dbReference type="PATRIC" id="fig|546269.5.peg.1202"/>
<evidence type="ECO:0000256" key="5">
    <source>
        <dbReference type="ARBA" id="ARBA00022692"/>
    </source>
</evidence>
<dbReference type="GO" id="GO:0005886">
    <property type="term" value="C:plasma membrane"/>
    <property type="evidence" value="ECO:0007669"/>
    <property type="project" value="UniProtKB-SubCell"/>
</dbReference>
<feature type="transmembrane region" description="Helical" evidence="8">
    <location>
        <begin position="66"/>
        <end position="85"/>
    </location>
</feature>
<dbReference type="GO" id="GO:0055085">
    <property type="term" value="P:transmembrane transport"/>
    <property type="evidence" value="ECO:0007669"/>
    <property type="project" value="InterPro"/>
</dbReference>
<dbReference type="SUPFAM" id="SSF161098">
    <property type="entry name" value="MetI-like"/>
    <property type="match status" value="1"/>
</dbReference>
<feature type="transmembrane region" description="Helical" evidence="8">
    <location>
        <begin position="191"/>
        <end position="212"/>
    </location>
</feature>
<dbReference type="RefSeq" id="WP_014262720.1">
    <property type="nucleotide sequence ID" value="NC_016630.1"/>
</dbReference>
<evidence type="ECO:0000256" key="2">
    <source>
        <dbReference type="ARBA" id="ARBA00007069"/>
    </source>
</evidence>
<keyword evidence="5 8" id="KW-0812">Transmembrane</keyword>
<dbReference type="PANTHER" id="PTHR42929:SF1">
    <property type="entry name" value="INNER MEMBRANE ABC TRANSPORTER PERMEASE PROTEIN YDCU-RELATED"/>
    <property type="match status" value="1"/>
</dbReference>
<feature type="transmembrane region" description="Helical" evidence="8">
    <location>
        <begin position="97"/>
        <end position="118"/>
    </location>
</feature>
<evidence type="ECO:0000313" key="11">
    <source>
        <dbReference type="Proteomes" id="UP000007468"/>
    </source>
</evidence>
<gene>
    <name evidence="10" type="ordered locus">HMPREF0389_00719</name>
</gene>
<dbReference type="Gene3D" id="1.10.3720.10">
    <property type="entry name" value="MetI-like"/>
    <property type="match status" value="1"/>
</dbReference>
<keyword evidence="11" id="KW-1185">Reference proteome</keyword>
<organism evidence="10 11">
    <name type="scientific">Filifactor alocis (strain ATCC 35896 / CCUG 47790 / D40 B5)</name>
    <name type="common">Fusobacterium alocis</name>
    <dbReference type="NCBI Taxonomy" id="546269"/>
    <lineage>
        <taxon>Bacteria</taxon>
        <taxon>Bacillati</taxon>
        <taxon>Bacillota</taxon>
        <taxon>Clostridia</taxon>
        <taxon>Peptostreptococcales</taxon>
        <taxon>Filifactoraceae</taxon>
        <taxon>Filifactor</taxon>
    </lineage>
</organism>
<dbReference type="CDD" id="cd06261">
    <property type="entry name" value="TM_PBP2"/>
    <property type="match status" value="1"/>
</dbReference>
<keyword evidence="3 8" id="KW-0813">Transport</keyword>
<evidence type="ECO:0000256" key="4">
    <source>
        <dbReference type="ARBA" id="ARBA00022475"/>
    </source>
</evidence>
<evidence type="ECO:0000256" key="1">
    <source>
        <dbReference type="ARBA" id="ARBA00004651"/>
    </source>
</evidence>
<evidence type="ECO:0000256" key="8">
    <source>
        <dbReference type="RuleBase" id="RU363032"/>
    </source>
</evidence>
<feature type="transmembrane region" description="Helical" evidence="8">
    <location>
        <begin position="12"/>
        <end position="33"/>
    </location>
</feature>
<feature type="domain" description="ABC transmembrane type-1" evidence="9">
    <location>
        <begin position="62"/>
        <end position="268"/>
    </location>
</feature>
<dbReference type="InterPro" id="IPR000515">
    <property type="entry name" value="MetI-like"/>
</dbReference>
<keyword evidence="4" id="KW-1003">Cell membrane</keyword>
<proteinExistence type="inferred from homology"/>
<accession>D6GPU6</accession>
<dbReference type="STRING" id="546269.HMPREF0389_00719"/>
<dbReference type="Pfam" id="PF00528">
    <property type="entry name" value="BPD_transp_1"/>
    <property type="match status" value="1"/>
</dbReference>
<evidence type="ECO:0000256" key="3">
    <source>
        <dbReference type="ARBA" id="ARBA00022448"/>
    </source>
</evidence>